<keyword evidence="1" id="KW-0812">Transmembrane</keyword>
<sequence length="120" mass="13129">MKNIVLFLAIILLFDSCYSYKKLEFGSNDYLIGEKYEIKVGNRKSEKVTIKEVTDSTIVVIQRKNEIILQKSMITEAKLMKISPGKTILVSVATLGLVIVVAGIISFTGGNGPGLTFGVN</sequence>
<dbReference type="Proteomes" id="UP000664163">
    <property type="component" value="Unassembled WGS sequence"/>
</dbReference>
<dbReference type="EMBL" id="JAFLND010000001">
    <property type="protein sequence ID" value="MBO0328962.1"/>
    <property type="molecule type" value="Genomic_DNA"/>
</dbReference>
<dbReference type="RefSeq" id="WP_207069518.1">
    <property type="nucleotide sequence ID" value="NZ_JAFLND010000001.1"/>
</dbReference>
<keyword evidence="3" id="KW-1185">Reference proteome</keyword>
<comment type="caution">
    <text evidence="2">The sequence shown here is derived from an EMBL/GenBank/DDBJ whole genome shotgun (WGS) entry which is preliminary data.</text>
</comment>
<accession>A0ABS3ET53</accession>
<evidence type="ECO:0000256" key="1">
    <source>
        <dbReference type="SAM" id="Phobius"/>
    </source>
</evidence>
<gene>
    <name evidence="2" type="ORF">J0X13_00280</name>
</gene>
<organism evidence="2 3">
    <name type="scientific">[Muricauda] lutisoli</name>
    <dbReference type="NCBI Taxonomy" id="2816035"/>
    <lineage>
        <taxon>Bacteria</taxon>
        <taxon>Pseudomonadati</taxon>
        <taxon>Bacteroidota</taxon>
        <taxon>Flavobacteriia</taxon>
        <taxon>Flavobacteriales</taxon>
        <taxon>Flavobacteriaceae</taxon>
        <taxon>Allomuricauda</taxon>
    </lineage>
</organism>
<feature type="transmembrane region" description="Helical" evidence="1">
    <location>
        <begin position="88"/>
        <end position="107"/>
    </location>
</feature>
<proteinExistence type="predicted"/>
<reference evidence="2 3" key="1">
    <citation type="submission" date="2021-03" db="EMBL/GenBank/DDBJ databases">
        <title>Muricauda sp. CAU 1631 isolated from Incheon.</title>
        <authorList>
            <person name="Kim W."/>
        </authorList>
    </citation>
    <scope>NUCLEOTIDE SEQUENCE [LARGE SCALE GENOMIC DNA]</scope>
    <source>
        <strain evidence="2 3">CAU 1631</strain>
    </source>
</reference>
<evidence type="ECO:0000313" key="3">
    <source>
        <dbReference type="Proteomes" id="UP000664163"/>
    </source>
</evidence>
<name>A0ABS3ET53_9FLAO</name>
<keyword evidence="1" id="KW-0472">Membrane</keyword>
<protein>
    <submittedName>
        <fullName evidence="2">Uncharacterized protein</fullName>
    </submittedName>
</protein>
<evidence type="ECO:0000313" key="2">
    <source>
        <dbReference type="EMBL" id="MBO0328962.1"/>
    </source>
</evidence>
<keyword evidence="1" id="KW-1133">Transmembrane helix</keyword>